<feature type="domain" description="Guanylate cyclase" evidence="2">
    <location>
        <begin position="109"/>
        <end position="222"/>
    </location>
</feature>
<evidence type="ECO:0000313" key="3">
    <source>
        <dbReference type="EMBL" id="SDN27706.1"/>
    </source>
</evidence>
<evidence type="ECO:0000313" key="4">
    <source>
        <dbReference type="Proteomes" id="UP000199004"/>
    </source>
</evidence>
<accession>A0A1H0A4P7</accession>
<evidence type="ECO:0000259" key="2">
    <source>
        <dbReference type="PROSITE" id="PS50125"/>
    </source>
</evidence>
<dbReference type="RefSeq" id="WP_170254412.1">
    <property type="nucleotide sequence ID" value="NZ_BKAE01000022.1"/>
</dbReference>
<reference evidence="3 4" key="1">
    <citation type="submission" date="2016-10" db="EMBL/GenBank/DDBJ databases">
        <authorList>
            <person name="de Groot N.N."/>
        </authorList>
    </citation>
    <scope>NUCLEOTIDE SEQUENCE [LARGE SCALE GENOMIC DNA]</scope>
    <source>
        <strain evidence="3 4">CGMCC 1.11147</strain>
    </source>
</reference>
<dbReference type="InterPro" id="IPR029787">
    <property type="entry name" value="Nucleotide_cyclase"/>
</dbReference>
<dbReference type="SMART" id="SM00044">
    <property type="entry name" value="CYCc"/>
    <property type="match status" value="1"/>
</dbReference>
<dbReference type="AlphaFoldDB" id="A0A1H0A4P7"/>
<evidence type="ECO:0000256" key="1">
    <source>
        <dbReference type="ARBA" id="ARBA00005381"/>
    </source>
</evidence>
<dbReference type="Proteomes" id="UP000199004">
    <property type="component" value="Unassembled WGS sequence"/>
</dbReference>
<dbReference type="PROSITE" id="PS50125">
    <property type="entry name" value="GUANYLATE_CYCLASE_2"/>
    <property type="match status" value="1"/>
</dbReference>
<dbReference type="InterPro" id="IPR001054">
    <property type="entry name" value="A/G_cyclase"/>
</dbReference>
<protein>
    <submittedName>
        <fullName evidence="3">Adenylate cyclase, class 3</fullName>
    </submittedName>
</protein>
<sequence>MTELLAVAVAVLGAGLALTVVLLLRARSELSAERKRSAALEADLDAALRPRPAATATERAVRRVVETATRVREHGFAGLLGRSLDDLASWAADERTEIANIAASDGTVTLLFSDIEGSTELNHRLGDAAWVRLLAAHDTVVRSRVERYRGQVVKTAGDGFMVAFRDAEAACRAALGVQRDLRRSLDPKLRPVRVRIGIHTGTVVSRDGDYFGRNVAMAARVADKAVGGEVLASAAVVEALDDDAAVELVKAADVELRGLPGRHELFRVERKDAR</sequence>
<gene>
    <name evidence="3" type="ORF">SAMN05192576_1912</name>
</gene>
<dbReference type="PANTHER" id="PTHR43081">
    <property type="entry name" value="ADENYLATE CYCLASE, TERMINAL-DIFFERENTIATION SPECIFIC-RELATED"/>
    <property type="match status" value="1"/>
</dbReference>
<keyword evidence="4" id="KW-1185">Reference proteome</keyword>
<dbReference type="EMBL" id="FNIC01000002">
    <property type="protein sequence ID" value="SDN27706.1"/>
    <property type="molecule type" value="Genomic_DNA"/>
</dbReference>
<comment type="similarity">
    <text evidence="1">Belongs to the adenylyl cyclase class-3 family.</text>
</comment>
<proteinExistence type="inferred from homology"/>
<dbReference type="GO" id="GO:0009190">
    <property type="term" value="P:cyclic nucleotide biosynthetic process"/>
    <property type="evidence" value="ECO:0007669"/>
    <property type="project" value="InterPro"/>
</dbReference>
<dbReference type="Gene3D" id="3.30.70.1230">
    <property type="entry name" value="Nucleotide cyclase"/>
    <property type="match status" value="1"/>
</dbReference>
<dbReference type="STRING" id="1005944.SAMN05192576_1912"/>
<name>A0A1H0A4P7_9ACTN</name>
<dbReference type="PANTHER" id="PTHR43081:SF1">
    <property type="entry name" value="ADENYLATE CYCLASE, TERMINAL-DIFFERENTIATION SPECIFIC"/>
    <property type="match status" value="1"/>
</dbReference>
<dbReference type="GO" id="GO:0004016">
    <property type="term" value="F:adenylate cyclase activity"/>
    <property type="evidence" value="ECO:0007669"/>
    <property type="project" value="UniProtKB-ARBA"/>
</dbReference>
<organism evidence="3 4">
    <name type="scientific">Nocardioides szechwanensis</name>
    <dbReference type="NCBI Taxonomy" id="1005944"/>
    <lineage>
        <taxon>Bacteria</taxon>
        <taxon>Bacillati</taxon>
        <taxon>Actinomycetota</taxon>
        <taxon>Actinomycetes</taxon>
        <taxon>Propionibacteriales</taxon>
        <taxon>Nocardioidaceae</taxon>
        <taxon>Nocardioides</taxon>
    </lineage>
</organism>
<dbReference type="Pfam" id="PF00211">
    <property type="entry name" value="Guanylate_cyc"/>
    <property type="match status" value="1"/>
</dbReference>
<dbReference type="InterPro" id="IPR050697">
    <property type="entry name" value="Adenylyl/Guanylyl_Cyclase_3/4"/>
</dbReference>
<dbReference type="CDD" id="cd07302">
    <property type="entry name" value="CHD"/>
    <property type="match status" value="1"/>
</dbReference>
<dbReference type="SUPFAM" id="SSF55073">
    <property type="entry name" value="Nucleotide cyclase"/>
    <property type="match status" value="1"/>
</dbReference>
<dbReference type="GO" id="GO:0035556">
    <property type="term" value="P:intracellular signal transduction"/>
    <property type="evidence" value="ECO:0007669"/>
    <property type="project" value="InterPro"/>
</dbReference>